<gene>
    <name evidence="3" type="ORF">CYPRO_0308</name>
</gene>
<dbReference type="OrthoDB" id="9813321at2"/>
<evidence type="ECO:0000313" key="4">
    <source>
        <dbReference type="Proteomes" id="UP000254808"/>
    </source>
</evidence>
<evidence type="ECO:0000313" key="3">
    <source>
        <dbReference type="EMBL" id="AXI99595.1"/>
    </source>
</evidence>
<dbReference type="NCBIfam" id="TIGR02605">
    <property type="entry name" value="CxxC_CxxC_SSSS"/>
    <property type="match status" value="1"/>
</dbReference>
<evidence type="ECO:0000256" key="1">
    <source>
        <dbReference type="SAM" id="MobiDB-lite"/>
    </source>
</evidence>
<reference evidence="3 4" key="1">
    <citation type="submission" date="2018-03" db="EMBL/GenBank/DDBJ databases">
        <title>Phenotypic and genomic properties of Cyclonatronum proteinivorum gen. nov., sp. nov., a haloalkaliphilic bacteroidete from soda lakes possessing Na+-translocating rhodopsin.</title>
        <authorList>
            <person name="Toshchakov S.V."/>
            <person name="Korzhenkov A."/>
            <person name="Samarov N.I."/>
            <person name="Kublanov I.V."/>
            <person name="Muntyan M.S."/>
            <person name="Sorokin D.Y."/>
        </authorList>
    </citation>
    <scope>NUCLEOTIDE SEQUENCE [LARGE SCALE GENOMIC DNA]</scope>
    <source>
        <strain evidence="3 4">Omega</strain>
    </source>
</reference>
<dbReference type="Pfam" id="PF09723">
    <property type="entry name" value="Zn_ribbon_8"/>
    <property type="match status" value="1"/>
</dbReference>
<sequence>MPTYEYIREDGSRFEWLQKMSDAPLTECPQTGQKVRRAIFGGTGVIYKGSGFYNTDYKPKPKASKSASEPSPASADTMTDTPAAATTPAKAE</sequence>
<dbReference type="InterPro" id="IPR013429">
    <property type="entry name" value="Regulatory_FmdB_Zinc_ribbon"/>
</dbReference>
<dbReference type="PANTHER" id="PTHR34404:SF2">
    <property type="entry name" value="CONSERVED SERINE RICH PROTEIN"/>
    <property type="match status" value="1"/>
</dbReference>
<dbReference type="KEGG" id="cprv:CYPRO_0308"/>
<accession>A0A345UGJ4</accession>
<dbReference type="EMBL" id="CP027806">
    <property type="protein sequence ID" value="AXI99595.1"/>
    <property type="molecule type" value="Genomic_DNA"/>
</dbReference>
<organism evidence="3 4">
    <name type="scientific">Cyclonatronum proteinivorum</name>
    <dbReference type="NCBI Taxonomy" id="1457365"/>
    <lineage>
        <taxon>Bacteria</taxon>
        <taxon>Pseudomonadati</taxon>
        <taxon>Balneolota</taxon>
        <taxon>Balneolia</taxon>
        <taxon>Balneolales</taxon>
        <taxon>Cyclonatronaceae</taxon>
        <taxon>Cyclonatronum</taxon>
    </lineage>
</organism>
<protein>
    <submittedName>
        <fullName evidence="3">Putative regulatory protein, FmdB family</fullName>
    </submittedName>
</protein>
<feature type="compositionally biased region" description="Low complexity" evidence="1">
    <location>
        <begin position="64"/>
        <end position="92"/>
    </location>
</feature>
<dbReference type="Proteomes" id="UP000254808">
    <property type="component" value="Chromosome"/>
</dbReference>
<feature type="region of interest" description="Disordered" evidence="1">
    <location>
        <begin position="52"/>
        <end position="92"/>
    </location>
</feature>
<dbReference type="RefSeq" id="WP_114982886.1">
    <property type="nucleotide sequence ID" value="NZ_CP027806.1"/>
</dbReference>
<proteinExistence type="predicted"/>
<dbReference type="PANTHER" id="PTHR34404">
    <property type="entry name" value="REGULATORY PROTEIN, FMDB FAMILY"/>
    <property type="match status" value="1"/>
</dbReference>
<keyword evidence="4" id="KW-1185">Reference proteome</keyword>
<name>A0A345UGJ4_9BACT</name>
<dbReference type="AlphaFoldDB" id="A0A345UGJ4"/>
<dbReference type="SMART" id="SM00834">
    <property type="entry name" value="CxxC_CXXC_SSSS"/>
    <property type="match status" value="1"/>
</dbReference>
<evidence type="ECO:0000259" key="2">
    <source>
        <dbReference type="SMART" id="SM00834"/>
    </source>
</evidence>
<feature type="domain" description="Putative regulatory protein FmdB zinc ribbon" evidence="2">
    <location>
        <begin position="1"/>
        <end position="40"/>
    </location>
</feature>